<reference evidence="3 4" key="1">
    <citation type="journal article" date="2014" name="Genome Biol. Evol.">
        <title>Comparative genomics and transcriptomics analyses reveal divergent lifestyle features of nematode endoparasitic fungus Hirsutella minnesotensis.</title>
        <authorList>
            <person name="Lai Y."/>
            <person name="Liu K."/>
            <person name="Zhang X."/>
            <person name="Zhang X."/>
            <person name="Li K."/>
            <person name="Wang N."/>
            <person name="Shu C."/>
            <person name="Wu Y."/>
            <person name="Wang C."/>
            <person name="Bushley K.E."/>
            <person name="Xiang M."/>
            <person name="Liu X."/>
        </authorList>
    </citation>
    <scope>NUCLEOTIDE SEQUENCE [LARGE SCALE GENOMIC DNA]</scope>
    <source>
        <strain evidence="3 4">3608</strain>
    </source>
</reference>
<dbReference type="GO" id="GO:0003676">
    <property type="term" value="F:nucleic acid binding"/>
    <property type="evidence" value="ECO:0007669"/>
    <property type="project" value="InterPro"/>
</dbReference>
<accession>A0A0F7ZVY8</accession>
<evidence type="ECO:0000256" key="1">
    <source>
        <dbReference type="SAM" id="MobiDB-lite"/>
    </source>
</evidence>
<organism evidence="3 4">
    <name type="scientific">Hirsutella minnesotensis 3608</name>
    <dbReference type="NCBI Taxonomy" id="1043627"/>
    <lineage>
        <taxon>Eukaryota</taxon>
        <taxon>Fungi</taxon>
        <taxon>Dikarya</taxon>
        <taxon>Ascomycota</taxon>
        <taxon>Pezizomycotina</taxon>
        <taxon>Sordariomycetes</taxon>
        <taxon>Hypocreomycetidae</taxon>
        <taxon>Hypocreales</taxon>
        <taxon>Ophiocordycipitaceae</taxon>
        <taxon>Hirsutella</taxon>
    </lineage>
</organism>
<dbReference type="Proteomes" id="UP000054481">
    <property type="component" value="Unassembled WGS sequence"/>
</dbReference>
<dbReference type="PROSITE" id="PS50879">
    <property type="entry name" value="RNASE_H_1"/>
    <property type="match status" value="1"/>
</dbReference>
<dbReference type="SUPFAM" id="SSF53098">
    <property type="entry name" value="Ribonuclease H-like"/>
    <property type="match status" value="1"/>
</dbReference>
<keyword evidence="4" id="KW-1185">Reference proteome</keyword>
<dbReference type="Gene3D" id="3.30.420.10">
    <property type="entry name" value="Ribonuclease H-like superfamily/Ribonuclease H"/>
    <property type="match status" value="1"/>
</dbReference>
<dbReference type="CDD" id="cd09276">
    <property type="entry name" value="Rnase_HI_RT_non_LTR"/>
    <property type="match status" value="1"/>
</dbReference>
<dbReference type="InterPro" id="IPR002156">
    <property type="entry name" value="RNaseH_domain"/>
</dbReference>
<dbReference type="InterPro" id="IPR012337">
    <property type="entry name" value="RNaseH-like_sf"/>
</dbReference>
<gene>
    <name evidence="3" type="ORF">HIM_12563</name>
</gene>
<sequence length="223" mass="24004">MVYWDGSQTKSTPETPGQTGYGFSVQRGGEEVTAGAGRIAHGEVYDGDVIGALEGLKEALKLPAGRIHVCLDNTSAARTIMGGAGSSSQHEALTFEGLAREHGDIHVRWVPGHADIPGSDRADELAKTGAALPAPTIDITTLAYLQRKAKAGAASRFETWWLETWWQAEMPDSYRNLKLNATAKCSKELAGVPKEWLHHLWQREAGTATSPNTTNVSTILKPT</sequence>
<proteinExistence type="predicted"/>
<feature type="domain" description="RNase H type-1" evidence="2">
    <location>
        <begin position="1"/>
        <end position="131"/>
    </location>
</feature>
<dbReference type="EMBL" id="KQ031058">
    <property type="protein sequence ID" value="KJZ68047.1"/>
    <property type="molecule type" value="Genomic_DNA"/>
</dbReference>
<evidence type="ECO:0000313" key="3">
    <source>
        <dbReference type="EMBL" id="KJZ68047.1"/>
    </source>
</evidence>
<evidence type="ECO:0000259" key="2">
    <source>
        <dbReference type="PROSITE" id="PS50879"/>
    </source>
</evidence>
<dbReference type="GO" id="GO:0004523">
    <property type="term" value="F:RNA-DNA hybrid ribonuclease activity"/>
    <property type="evidence" value="ECO:0007669"/>
    <property type="project" value="InterPro"/>
</dbReference>
<feature type="compositionally biased region" description="Polar residues" evidence="1">
    <location>
        <begin position="1"/>
        <end position="18"/>
    </location>
</feature>
<name>A0A0F7ZVY8_9HYPO</name>
<dbReference type="InterPro" id="IPR036397">
    <property type="entry name" value="RNaseH_sf"/>
</dbReference>
<dbReference type="AlphaFoldDB" id="A0A0F7ZVY8"/>
<protein>
    <recommendedName>
        <fullName evidence="2">RNase H type-1 domain-containing protein</fullName>
    </recommendedName>
</protein>
<feature type="region of interest" description="Disordered" evidence="1">
    <location>
        <begin position="1"/>
        <end position="24"/>
    </location>
</feature>
<dbReference type="OrthoDB" id="5079558at2759"/>
<evidence type="ECO:0000313" key="4">
    <source>
        <dbReference type="Proteomes" id="UP000054481"/>
    </source>
</evidence>